<organism evidence="2 3">
    <name type="scientific">Streptomyces ehimensis</name>
    <dbReference type="NCBI Taxonomy" id="68195"/>
    <lineage>
        <taxon>Bacteria</taxon>
        <taxon>Bacillati</taxon>
        <taxon>Actinomycetota</taxon>
        <taxon>Actinomycetes</taxon>
        <taxon>Kitasatosporales</taxon>
        <taxon>Streptomycetaceae</taxon>
        <taxon>Streptomyces</taxon>
    </lineage>
</organism>
<keyword evidence="1" id="KW-1133">Transmembrane helix</keyword>
<gene>
    <name evidence="2" type="ORF">ACFPEN_36085</name>
</gene>
<sequence>MLDGYAGLSAAFWMVLLWGACWVTLGLALAVSDMRAHRRGVTVSARCKFVNRHPDGEVRHLLHRNPVGGEGKEVLLLSDRVVVKEGRDVTITYDPKEPGRIFVGEELPKLPHLKAACFFIALGLSAFIWGPFI</sequence>
<dbReference type="Proteomes" id="UP001595990">
    <property type="component" value="Unassembled WGS sequence"/>
</dbReference>
<proteinExistence type="predicted"/>
<evidence type="ECO:0000256" key="1">
    <source>
        <dbReference type="SAM" id="Phobius"/>
    </source>
</evidence>
<evidence type="ECO:0000313" key="3">
    <source>
        <dbReference type="Proteomes" id="UP001595990"/>
    </source>
</evidence>
<accession>A0ABV9BW89</accession>
<protein>
    <submittedName>
        <fullName evidence="2">DUF3592 domain-containing protein</fullName>
    </submittedName>
</protein>
<dbReference type="RefSeq" id="WP_417924556.1">
    <property type="nucleotide sequence ID" value="NZ_JBHSFS010000041.1"/>
</dbReference>
<feature type="transmembrane region" description="Helical" evidence="1">
    <location>
        <begin position="12"/>
        <end position="31"/>
    </location>
</feature>
<keyword evidence="1" id="KW-0472">Membrane</keyword>
<keyword evidence="3" id="KW-1185">Reference proteome</keyword>
<comment type="caution">
    <text evidence="2">The sequence shown here is derived from an EMBL/GenBank/DDBJ whole genome shotgun (WGS) entry which is preliminary data.</text>
</comment>
<name>A0ABV9BW89_9ACTN</name>
<reference evidence="3" key="1">
    <citation type="journal article" date="2019" name="Int. J. Syst. Evol. Microbiol.">
        <title>The Global Catalogue of Microorganisms (GCM) 10K type strain sequencing project: providing services to taxonomists for standard genome sequencing and annotation.</title>
        <authorList>
            <consortium name="The Broad Institute Genomics Platform"/>
            <consortium name="The Broad Institute Genome Sequencing Center for Infectious Disease"/>
            <person name="Wu L."/>
            <person name="Ma J."/>
        </authorList>
    </citation>
    <scope>NUCLEOTIDE SEQUENCE [LARGE SCALE GENOMIC DNA]</scope>
    <source>
        <strain evidence="3">CECT 8064</strain>
    </source>
</reference>
<feature type="transmembrane region" description="Helical" evidence="1">
    <location>
        <begin position="115"/>
        <end position="132"/>
    </location>
</feature>
<evidence type="ECO:0000313" key="2">
    <source>
        <dbReference type="EMBL" id="MFC4518277.1"/>
    </source>
</evidence>
<dbReference type="EMBL" id="JBHSFS010000041">
    <property type="protein sequence ID" value="MFC4518277.1"/>
    <property type="molecule type" value="Genomic_DNA"/>
</dbReference>
<keyword evidence="1" id="KW-0812">Transmembrane</keyword>